<name>A0A2P2R109_RHIMU</name>
<organism evidence="1">
    <name type="scientific">Rhizophora mucronata</name>
    <name type="common">Asiatic mangrove</name>
    <dbReference type="NCBI Taxonomy" id="61149"/>
    <lineage>
        <taxon>Eukaryota</taxon>
        <taxon>Viridiplantae</taxon>
        <taxon>Streptophyta</taxon>
        <taxon>Embryophyta</taxon>
        <taxon>Tracheophyta</taxon>
        <taxon>Spermatophyta</taxon>
        <taxon>Magnoliopsida</taxon>
        <taxon>eudicotyledons</taxon>
        <taxon>Gunneridae</taxon>
        <taxon>Pentapetalae</taxon>
        <taxon>rosids</taxon>
        <taxon>fabids</taxon>
        <taxon>Malpighiales</taxon>
        <taxon>Rhizophoraceae</taxon>
        <taxon>Rhizophora</taxon>
    </lineage>
</organism>
<dbReference type="AlphaFoldDB" id="A0A2P2R109"/>
<accession>A0A2P2R109</accession>
<protein>
    <submittedName>
        <fullName evidence="1">Uncharacterized protein</fullName>
    </submittedName>
</protein>
<evidence type="ECO:0000313" key="1">
    <source>
        <dbReference type="EMBL" id="MBX72824.1"/>
    </source>
</evidence>
<sequence length="19" mass="2205">MLSLGLFVRFHCSLLHHPP</sequence>
<dbReference type="EMBL" id="GGEC01092340">
    <property type="protein sequence ID" value="MBX72824.1"/>
    <property type="molecule type" value="Transcribed_RNA"/>
</dbReference>
<proteinExistence type="predicted"/>
<reference evidence="1" key="1">
    <citation type="submission" date="2018-02" db="EMBL/GenBank/DDBJ databases">
        <title>Rhizophora mucronata_Transcriptome.</title>
        <authorList>
            <person name="Meera S.P."/>
            <person name="Sreeshan A."/>
            <person name="Augustine A."/>
        </authorList>
    </citation>
    <scope>NUCLEOTIDE SEQUENCE</scope>
    <source>
        <tissue evidence="1">Leaf</tissue>
    </source>
</reference>